<dbReference type="Proteomes" id="UP000664601">
    <property type="component" value="Unassembled WGS sequence"/>
</dbReference>
<evidence type="ECO:0000313" key="2">
    <source>
        <dbReference type="Proteomes" id="UP000664601"/>
    </source>
</evidence>
<dbReference type="GO" id="GO:0016740">
    <property type="term" value="F:transferase activity"/>
    <property type="evidence" value="ECO:0007669"/>
    <property type="project" value="UniProtKB-KW"/>
</dbReference>
<protein>
    <submittedName>
        <fullName evidence="1">Nucleotidyl transferase AbiEii/AbiGii toxin family protein</fullName>
    </submittedName>
</protein>
<sequence length="310" mass="36184">MYLYENELIFRDFIVDAAERFQLNEEIVEKDYFVSLILKVLAHKNSNIVFKGGTSLSKAYQIIERFSEDIDLSYYVDSHGAPGNSKKKLLKNQIIDALVELGFALENEAEIRSRRSFNSYYLNYSALYNSGTVLKPMLVIETYCHNCPFPVDEKEVSNYIYQFLKEKNLTTAIDDFPELLPFKMSVQALERTFVDKLFAICDKYLQNTPNKYSRHLYDLVYLSKRNLLDFAVIESTFKEVRKLLSKDPKHNPSSGDVHNIQQLVIDSLEADFFKEDYEKNTRYLAAEIPLYEDVKSSLLITMDQLTFLKY</sequence>
<dbReference type="Pfam" id="PF08843">
    <property type="entry name" value="AbiEii"/>
    <property type="match status" value="1"/>
</dbReference>
<comment type="caution">
    <text evidence="1">The sequence shown here is derived from an EMBL/GenBank/DDBJ whole genome shotgun (WGS) entry which is preliminary data.</text>
</comment>
<name>A0ABS3L7C4_9ENTE</name>
<dbReference type="RefSeq" id="WP_207672468.1">
    <property type="nucleotide sequence ID" value="NZ_JAFREM010000008.1"/>
</dbReference>
<organism evidence="1 2">
    <name type="scientific">Candidatus Enterococcus moelleringii</name>
    <dbReference type="NCBI Taxonomy" id="2815325"/>
    <lineage>
        <taxon>Bacteria</taxon>
        <taxon>Bacillati</taxon>
        <taxon>Bacillota</taxon>
        <taxon>Bacilli</taxon>
        <taxon>Lactobacillales</taxon>
        <taxon>Enterococcaceae</taxon>
        <taxon>Enterococcus</taxon>
    </lineage>
</organism>
<dbReference type="EMBL" id="JAFREM010000008">
    <property type="protein sequence ID" value="MBO1305527.1"/>
    <property type="molecule type" value="Genomic_DNA"/>
</dbReference>
<gene>
    <name evidence="1" type="ORF">JZO70_05105</name>
</gene>
<dbReference type="Gene3D" id="3.10.450.620">
    <property type="entry name" value="JHP933, nucleotidyltransferase-like core domain"/>
    <property type="match status" value="1"/>
</dbReference>
<accession>A0ABS3L7C4</accession>
<keyword evidence="1" id="KW-0808">Transferase</keyword>
<proteinExistence type="predicted"/>
<keyword evidence="2" id="KW-1185">Reference proteome</keyword>
<dbReference type="InterPro" id="IPR014942">
    <property type="entry name" value="AbiEii"/>
</dbReference>
<reference evidence="1 2" key="1">
    <citation type="submission" date="2021-03" db="EMBL/GenBank/DDBJ databases">
        <title>Enterococcal diversity collection.</title>
        <authorList>
            <person name="Gilmore M.S."/>
            <person name="Schwartzman J."/>
            <person name="Van Tyne D."/>
            <person name="Martin M."/>
            <person name="Earl A.M."/>
            <person name="Manson A.L."/>
            <person name="Straub T."/>
            <person name="Salamzade R."/>
            <person name="Saavedra J."/>
            <person name="Lebreton F."/>
            <person name="Prichula J."/>
            <person name="Schaufler K."/>
            <person name="Gaca A."/>
            <person name="Sgardioli B."/>
            <person name="Wagenaar J."/>
            <person name="Strong T."/>
        </authorList>
    </citation>
    <scope>NUCLEOTIDE SEQUENCE [LARGE SCALE GENOMIC DNA]</scope>
    <source>
        <strain evidence="1 2">669A</strain>
    </source>
</reference>
<evidence type="ECO:0000313" key="1">
    <source>
        <dbReference type="EMBL" id="MBO1305527.1"/>
    </source>
</evidence>